<dbReference type="Pfam" id="PF18146">
    <property type="entry name" value="CinA_KH"/>
    <property type="match status" value="1"/>
</dbReference>
<dbReference type="Pfam" id="PF02464">
    <property type="entry name" value="CinA"/>
    <property type="match status" value="1"/>
</dbReference>
<dbReference type="PIRSF" id="PIRSF006728">
    <property type="entry name" value="CinA"/>
    <property type="match status" value="1"/>
</dbReference>
<comment type="function">
    <text evidence="1">May be involved in the biosynthesis of molybdopterin.</text>
</comment>
<feature type="domain" description="MoaB/Mog" evidence="5">
    <location>
        <begin position="4"/>
        <end position="170"/>
    </location>
</feature>
<evidence type="ECO:0000313" key="6">
    <source>
        <dbReference type="EMBL" id="CDX02033.1"/>
    </source>
</evidence>
<dbReference type="InterPro" id="IPR036653">
    <property type="entry name" value="CinA-like_C"/>
</dbReference>
<dbReference type="Gene3D" id="3.40.980.10">
    <property type="entry name" value="MoaB/Mog-like domain"/>
    <property type="match status" value="1"/>
</dbReference>
<dbReference type="AlphaFoldDB" id="A0A098AZM5"/>
<dbReference type="InterPro" id="IPR008135">
    <property type="entry name" value="Competence-induced_CinA"/>
</dbReference>
<dbReference type="InterPro" id="IPR050101">
    <property type="entry name" value="CinA"/>
</dbReference>
<dbReference type="InterPro" id="IPR041424">
    <property type="entry name" value="CinA_KH"/>
</dbReference>
<protein>
    <recommendedName>
        <fullName evidence="4">Putative competence-damage inducible protein</fullName>
    </recommendedName>
</protein>
<dbReference type="SUPFAM" id="SSF142433">
    <property type="entry name" value="CinA-like"/>
    <property type="match status" value="1"/>
</dbReference>
<evidence type="ECO:0000256" key="4">
    <source>
        <dbReference type="HAMAP-Rule" id="MF_00226"/>
    </source>
</evidence>
<dbReference type="Gene3D" id="3.30.70.2860">
    <property type="match status" value="1"/>
</dbReference>
<dbReference type="Gene3D" id="3.90.950.20">
    <property type="entry name" value="CinA-like"/>
    <property type="match status" value="1"/>
</dbReference>
<dbReference type="InterPro" id="IPR001453">
    <property type="entry name" value="MoaB/Mog_dom"/>
</dbReference>
<keyword evidence="3" id="KW-0501">Molybdenum cofactor biosynthesis</keyword>
<dbReference type="NCBIfam" id="TIGR00199">
    <property type="entry name" value="PncC_domain"/>
    <property type="match status" value="1"/>
</dbReference>
<dbReference type="CDD" id="cd00885">
    <property type="entry name" value="cinA"/>
    <property type="match status" value="1"/>
</dbReference>
<dbReference type="NCBIfam" id="TIGR00200">
    <property type="entry name" value="cinA_nterm"/>
    <property type="match status" value="1"/>
</dbReference>
<sequence length="415" mass="45075">MKAEIIATGTEILLGQTLNTSAHYLTGKLSELGIEVDYHTTVGDSEERLKKVILQGIERSDLLVITGGTGPTEDDLSKELIAQIFGLNMILDPPSHEKIQEFFAIRGSQMPKTEEKQAYFPEGSQILPNHLGTAPGAIVQKHNKTIILLPGPPSEMEPMFKNYAWPFLERIAQGDSARMYVRVIKVVGLGESELEEILRDFMGRHDPSMTLLCKHSEMHIRLVVRGNADEAAAILAQAESVIRERLGDKVFGTDEDTMLELVSKGLKEHQLTLATAESCTGGLLGAQLTQQPGSSDFYLGGVISYSNALKEGLLGVSSQTLHHHGAVSAETAREMAAGIRERTQADLGISITGIAGPGGGSQEKPVGLVYIGLAAPEGIKANKFQFHGGRDSIRQLTVQAALDWIRRYMLKSERG</sequence>
<evidence type="ECO:0000259" key="5">
    <source>
        <dbReference type="SMART" id="SM00852"/>
    </source>
</evidence>
<dbReference type="InterPro" id="IPR008284">
    <property type="entry name" value="MoCF_biosynth_CS"/>
</dbReference>
<comment type="pathway">
    <text evidence="2">Cofactor biosynthesis; molybdopterin biosynthesis.</text>
</comment>
<dbReference type="RefSeq" id="WP_208925622.1">
    <property type="nucleotide sequence ID" value="NZ_JAYFNZ010000008.1"/>
</dbReference>
<reference evidence="6" key="1">
    <citation type="submission" date="2014-07" db="EMBL/GenBank/DDBJ databases">
        <authorList>
            <person name="Hornung V.Bastian."/>
        </authorList>
    </citation>
    <scope>NUCLEOTIDE SEQUENCE</scope>
    <source>
        <strain evidence="6">PCE-S</strain>
    </source>
</reference>
<dbReference type="NCBIfam" id="NF001813">
    <property type="entry name" value="PRK00549.1"/>
    <property type="match status" value="1"/>
</dbReference>
<accession>A0A098AZM5</accession>
<evidence type="ECO:0000256" key="2">
    <source>
        <dbReference type="ARBA" id="ARBA00005046"/>
    </source>
</evidence>
<dbReference type="PANTHER" id="PTHR13939:SF0">
    <property type="entry name" value="NMN AMIDOHYDROLASE-LIKE PROTEIN YFAY"/>
    <property type="match status" value="1"/>
</dbReference>
<dbReference type="PATRIC" id="fig|49338.4.peg.2313"/>
<dbReference type="NCBIfam" id="TIGR00177">
    <property type="entry name" value="molyb_syn"/>
    <property type="match status" value="1"/>
</dbReference>
<dbReference type="Pfam" id="PF00994">
    <property type="entry name" value="MoCF_biosynth"/>
    <property type="match status" value="1"/>
</dbReference>
<dbReference type="UniPathway" id="UPA00344"/>
<name>A0A098AZM5_DESHA</name>
<organism evidence="6">
    <name type="scientific">Desulfitobacterium hafniense</name>
    <name type="common">Desulfitobacterium frappieri</name>
    <dbReference type="NCBI Taxonomy" id="49338"/>
    <lineage>
        <taxon>Bacteria</taxon>
        <taxon>Bacillati</taxon>
        <taxon>Bacillota</taxon>
        <taxon>Clostridia</taxon>
        <taxon>Eubacteriales</taxon>
        <taxon>Desulfitobacteriaceae</taxon>
        <taxon>Desulfitobacterium</taxon>
    </lineage>
</organism>
<dbReference type="GO" id="GO:0006777">
    <property type="term" value="P:Mo-molybdopterin cofactor biosynthetic process"/>
    <property type="evidence" value="ECO:0007669"/>
    <property type="project" value="UniProtKB-KW"/>
</dbReference>
<dbReference type="SMART" id="SM00852">
    <property type="entry name" value="MoCF_biosynth"/>
    <property type="match status" value="1"/>
</dbReference>
<gene>
    <name evidence="4" type="primary">cinA</name>
    <name evidence="6" type="ORF">DPCES_2146</name>
</gene>
<evidence type="ECO:0000256" key="3">
    <source>
        <dbReference type="ARBA" id="ARBA00023150"/>
    </source>
</evidence>
<comment type="similarity">
    <text evidence="4">Belongs to the CinA family.</text>
</comment>
<dbReference type="InterPro" id="IPR008136">
    <property type="entry name" value="CinA_C"/>
</dbReference>
<evidence type="ECO:0000256" key="1">
    <source>
        <dbReference type="ARBA" id="ARBA00003487"/>
    </source>
</evidence>
<dbReference type="InterPro" id="IPR036425">
    <property type="entry name" value="MoaB/Mog-like_dom_sf"/>
</dbReference>
<dbReference type="PANTHER" id="PTHR13939">
    <property type="entry name" value="NICOTINAMIDE-NUCLEOTIDE AMIDOHYDROLASE PNCC"/>
    <property type="match status" value="1"/>
</dbReference>
<dbReference type="EMBL" id="LK996017">
    <property type="protein sequence ID" value="CDX02033.1"/>
    <property type="molecule type" value="Genomic_DNA"/>
</dbReference>
<dbReference type="SUPFAM" id="SSF53218">
    <property type="entry name" value="Molybdenum cofactor biosynthesis proteins"/>
    <property type="match status" value="1"/>
</dbReference>
<dbReference type="PROSITE" id="PS01078">
    <property type="entry name" value="MOCF_BIOSYNTHESIS_1"/>
    <property type="match status" value="1"/>
</dbReference>
<dbReference type="HAMAP" id="MF_00226_B">
    <property type="entry name" value="CinA_B"/>
    <property type="match status" value="1"/>
</dbReference>
<proteinExistence type="inferred from homology"/>